<feature type="compositionally biased region" description="Polar residues" evidence="1">
    <location>
        <begin position="70"/>
        <end position="83"/>
    </location>
</feature>
<proteinExistence type="predicted"/>
<dbReference type="EMBL" id="BMAW01009384">
    <property type="protein sequence ID" value="GFT13575.1"/>
    <property type="molecule type" value="Genomic_DNA"/>
</dbReference>
<feature type="region of interest" description="Disordered" evidence="1">
    <location>
        <begin position="12"/>
        <end position="86"/>
    </location>
</feature>
<dbReference type="AlphaFoldDB" id="A0A8X6NGR7"/>
<sequence length="134" mass="15097">MWITDLRPSFFHESDIDFPSPERSPSCWDPEDLPESLQIDDSPPLPPVQALQISAKTPKKKSNPGKKPETQTFNPGPSNTYYGSVNKLGPVPSTSTTCVKLSSSCWTSYMLLLMVTLLKKFRPSLLKHRYIIPF</sequence>
<organism evidence="2 3">
    <name type="scientific">Nephila pilipes</name>
    <name type="common">Giant wood spider</name>
    <name type="synonym">Nephila maculata</name>
    <dbReference type="NCBI Taxonomy" id="299642"/>
    <lineage>
        <taxon>Eukaryota</taxon>
        <taxon>Metazoa</taxon>
        <taxon>Ecdysozoa</taxon>
        <taxon>Arthropoda</taxon>
        <taxon>Chelicerata</taxon>
        <taxon>Arachnida</taxon>
        <taxon>Araneae</taxon>
        <taxon>Araneomorphae</taxon>
        <taxon>Entelegynae</taxon>
        <taxon>Araneoidea</taxon>
        <taxon>Nephilidae</taxon>
        <taxon>Nephila</taxon>
    </lineage>
</organism>
<dbReference type="Proteomes" id="UP000887013">
    <property type="component" value="Unassembled WGS sequence"/>
</dbReference>
<comment type="caution">
    <text evidence="2">The sequence shown here is derived from an EMBL/GenBank/DDBJ whole genome shotgun (WGS) entry which is preliminary data.</text>
</comment>
<name>A0A8X6NGR7_NEPPI</name>
<evidence type="ECO:0000313" key="3">
    <source>
        <dbReference type="Proteomes" id="UP000887013"/>
    </source>
</evidence>
<keyword evidence="3" id="KW-1185">Reference proteome</keyword>
<protein>
    <submittedName>
        <fullName evidence="2">Uncharacterized protein</fullName>
    </submittedName>
</protein>
<evidence type="ECO:0000256" key="1">
    <source>
        <dbReference type="SAM" id="MobiDB-lite"/>
    </source>
</evidence>
<reference evidence="2" key="1">
    <citation type="submission" date="2020-08" db="EMBL/GenBank/DDBJ databases">
        <title>Multicomponent nature underlies the extraordinary mechanical properties of spider dragline silk.</title>
        <authorList>
            <person name="Kono N."/>
            <person name="Nakamura H."/>
            <person name="Mori M."/>
            <person name="Yoshida Y."/>
            <person name="Ohtoshi R."/>
            <person name="Malay A.D."/>
            <person name="Moran D.A.P."/>
            <person name="Tomita M."/>
            <person name="Numata K."/>
            <person name="Arakawa K."/>
        </authorList>
    </citation>
    <scope>NUCLEOTIDE SEQUENCE</scope>
</reference>
<gene>
    <name evidence="2" type="ORF">NPIL_124551</name>
</gene>
<accession>A0A8X6NGR7</accession>
<evidence type="ECO:0000313" key="2">
    <source>
        <dbReference type="EMBL" id="GFT13575.1"/>
    </source>
</evidence>